<dbReference type="InterPro" id="IPR036034">
    <property type="entry name" value="PDZ_sf"/>
</dbReference>
<feature type="domain" description="PDZ" evidence="12">
    <location>
        <begin position="287"/>
        <end position="384"/>
    </location>
</feature>
<evidence type="ECO:0000259" key="12">
    <source>
        <dbReference type="PROSITE" id="PS50106"/>
    </source>
</evidence>
<dbReference type="Gene3D" id="2.30.42.10">
    <property type="match status" value="2"/>
</dbReference>
<dbReference type="SUPFAM" id="SSF50494">
    <property type="entry name" value="Trypsin-like serine proteases"/>
    <property type="match status" value="1"/>
</dbReference>
<evidence type="ECO:0000256" key="3">
    <source>
        <dbReference type="ARBA" id="ARBA00022670"/>
    </source>
</evidence>
<dbReference type="PRINTS" id="PR00834">
    <property type="entry name" value="PROTEASES2C"/>
</dbReference>
<protein>
    <submittedName>
        <fullName evidence="13">Peptidase S1C, Do</fullName>
    </submittedName>
</protein>
<evidence type="ECO:0000256" key="1">
    <source>
        <dbReference type="ARBA" id="ARBA00004418"/>
    </source>
</evidence>
<evidence type="ECO:0000256" key="4">
    <source>
        <dbReference type="ARBA" id="ARBA00022729"/>
    </source>
</evidence>
<dbReference type="InterPro" id="IPR011782">
    <property type="entry name" value="Pept_S1C_Do"/>
</dbReference>
<dbReference type="eggNOG" id="COG0265">
    <property type="taxonomic scope" value="Bacteria"/>
</dbReference>
<dbReference type="AlphaFoldDB" id="V4RTX1"/>
<dbReference type="Pfam" id="PF13180">
    <property type="entry name" value="PDZ_2"/>
    <property type="match status" value="1"/>
</dbReference>
<sequence>MLKPTGLSLLAAIGLMAAAVLAVTQAGHGEAETVLAQRAEPQIAVPPARPEAPAEALPSERVVPEGREGLTLSYAPVVRRVVPAVVNIYANRVVQGRQASPFFDDPFFRRFFGDIPGRSPDRVQQSLGSGVIVDATGLIVTNHHVINGATEVRVALHDRREFEAEVVVDDEKTDLAVLRIDAGEALPALEFDDSEALEVGDLVLAIGNPFGVGQTVTSGIISATSRTKVGVGDYGFFLQTDAAINPGNSGGALVDMRGRLVGINTAIFSRSGGSHGIGFAIPSNMVRLVVSSAENGGAVERPWFGGSLQAVTSDIAESIGLDRPRGCIVGNVYPGSPAERAGLRTGDVVVAVDGGEVSDPSAFGYRFATRGIGGTADLTILRDGREETVAVALMPAPEDPPRDLREIGGSSPFAGATVGNLSPKLAEELGLEPTRRGVVVVGASRGTIANRVGLRPRDVILQVNGQRVDTTATLERMAAGRPGRWELSIERDGRVISTVLRG</sequence>
<reference evidence="13 14" key="1">
    <citation type="journal article" date="2014" name="Genome Announc.">
        <title>Draft Genome Sequence of Lutibaculum baratangense Strain AMV1T, Isolated from a Mud Volcano in Andamans, India.</title>
        <authorList>
            <person name="Singh A."/>
            <person name="Sreenivas A."/>
            <person name="Sathyanarayana Reddy G."/>
            <person name="Pinnaka A.K."/>
            <person name="Shivaji S."/>
        </authorList>
    </citation>
    <scope>NUCLEOTIDE SEQUENCE [LARGE SCALE GENOMIC DNA]</scope>
    <source>
        <strain evidence="13 14">AMV1</strain>
    </source>
</reference>
<gene>
    <name evidence="13" type="ORF">N177_0759</name>
</gene>
<keyword evidence="14" id="KW-1185">Reference proteome</keyword>
<evidence type="ECO:0000256" key="8">
    <source>
        <dbReference type="ARBA" id="ARBA00022825"/>
    </source>
</evidence>
<comment type="caution">
    <text evidence="13">The sequence shown here is derived from an EMBL/GenBank/DDBJ whole genome shotgun (WGS) entry which is preliminary data.</text>
</comment>
<evidence type="ECO:0000256" key="10">
    <source>
        <dbReference type="PIRSR" id="PIRSR611782-2"/>
    </source>
</evidence>
<feature type="binding site" evidence="10">
    <location>
        <position position="144"/>
    </location>
    <ligand>
        <name>substrate</name>
    </ligand>
</feature>
<dbReference type="SMART" id="SM00228">
    <property type="entry name" value="PDZ"/>
    <property type="match status" value="2"/>
</dbReference>
<feature type="active site" description="Charge relay system" evidence="9">
    <location>
        <position position="144"/>
    </location>
</feature>
<evidence type="ECO:0000256" key="5">
    <source>
        <dbReference type="ARBA" id="ARBA00022737"/>
    </source>
</evidence>
<keyword evidence="5" id="KW-0677">Repeat</keyword>
<dbReference type="InterPro" id="IPR009003">
    <property type="entry name" value="Peptidase_S1_PA"/>
</dbReference>
<feature type="chain" id="PRO_5039132159" evidence="11">
    <location>
        <begin position="23"/>
        <end position="502"/>
    </location>
</feature>
<feature type="binding site" evidence="10">
    <location>
        <position position="174"/>
    </location>
    <ligand>
        <name>substrate</name>
    </ligand>
</feature>
<feature type="active site" description="Charge relay system" evidence="9">
    <location>
        <position position="249"/>
    </location>
</feature>
<evidence type="ECO:0000313" key="14">
    <source>
        <dbReference type="Proteomes" id="UP000017819"/>
    </source>
</evidence>
<feature type="binding site" evidence="10">
    <location>
        <begin position="247"/>
        <end position="249"/>
    </location>
    <ligand>
        <name>substrate</name>
    </ligand>
</feature>
<keyword evidence="7" id="KW-0378">Hydrolase</keyword>
<keyword evidence="6" id="KW-0574">Periplasm</keyword>
<evidence type="ECO:0000313" key="13">
    <source>
        <dbReference type="EMBL" id="ESR26540.1"/>
    </source>
</evidence>
<dbReference type="Pfam" id="PF13365">
    <property type="entry name" value="Trypsin_2"/>
    <property type="match status" value="1"/>
</dbReference>
<dbReference type="NCBIfam" id="TIGR02037">
    <property type="entry name" value="degP_htrA_DO"/>
    <property type="match status" value="1"/>
</dbReference>
<keyword evidence="4 11" id="KW-0732">Signal</keyword>
<comment type="similarity">
    <text evidence="2">Belongs to the peptidase S1C family.</text>
</comment>
<dbReference type="PROSITE" id="PS50106">
    <property type="entry name" value="PDZ"/>
    <property type="match status" value="1"/>
</dbReference>
<dbReference type="Proteomes" id="UP000017819">
    <property type="component" value="Unassembled WGS sequence"/>
</dbReference>
<evidence type="ECO:0000256" key="2">
    <source>
        <dbReference type="ARBA" id="ARBA00010541"/>
    </source>
</evidence>
<dbReference type="SUPFAM" id="SSF50156">
    <property type="entry name" value="PDZ domain-like"/>
    <property type="match status" value="2"/>
</dbReference>
<comment type="subcellular location">
    <subcellularLocation>
        <location evidence="1">Periplasm</location>
    </subcellularLocation>
</comment>
<dbReference type="RefSeq" id="WP_023430907.1">
    <property type="nucleotide sequence ID" value="NZ_AWXZ01000014.1"/>
</dbReference>
<dbReference type="EMBL" id="AWXZ01000014">
    <property type="protein sequence ID" value="ESR26540.1"/>
    <property type="molecule type" value="Genomic_DNA"/>
</dbReference>
<dbReference type="Gene3D" id="2.40.10.120">
    <property type="match status" value="1"/>
</dbReference>
<proteinExistence type="inferred from homology"/>
<evidence type="ECO:0000256" key="11">
    <source>
        <dbReference type="SAM" id="SignalP"/>
    </source>
</evidence>
<dbReference type="GO" id="GO:0042597">
    <property type="term" value="C:periplasmic space"/>
    <property type="evidence" value="ECO:0007669"/>
    <property type="project" value="UniProtKB-SubCell"/>
</dbReference>
<feature type="signal peptide" evidence="11">
    <location>
        <begin position="1"/>
        <end position="22"/>
    </location>
</feature>
<dbReference type="InterPro" id="IPR041489">
    <property type="entry name" value="PDZ_6"/>
</dbReference>
<dbReference type="InterPro" id="IPR001940">
    <property type="entry name" value="Peptidase_S1C"/>
</dbReference>
<dbReference type="PANTHER" id="PTHR22939">
    <property type="entry name" value="SERINE PROTEASE FAMILY S1C HTRA-RELATED"/>
    <property type="match status" value="1"/>
</dbReference>
<dbReference type="GO" id="GO:0004252">
    <property type="term" value="F:serine-type endopeptidase activity"/>
    <property type="evidence" value="ECO:0007669"/>
    <property type="project" value="InterPro"/>
</dbReference>
<keyword evidence="8" id="KW-0720">Serine protease</keyword>
<evidence type="ECO:0000256" key="7">
    <source>
        <dbReference type="ARBA" id="ARBA00022801"/>
    </source>
</evidence>
<evidence type="ECO:0000256" key="6">
    <source>
        <dbReference type="ARBA" id="ARBA00022764"/>
    </source>
</evidence>
<dbReference type="STRING" id="631454.N177_0759"/>
<dbReference type="PANTHER" id="PTHR22939:SF129">
    <property type="entry name" value="SERINE PROTEASE HTRA2, MITOCHONDRIAL"/>
    <property type="match status" value="1"/>
</dbReference>
<feature type="active site" description="Charge relay system" evidence="9">
    <location>
        <position position="174"/>
    </location>
</feature>
<dbReference type="InterPro" id="IPR001478">
    <property type="entry name" value="PDZ"/>
</dbReference>
<accession>V4RTX1</accession>
<dbReference type="Pfam" id="PF17820">
    <property type="entry name" value="PDZ_6"/>
    <property type="match status" value="1"/>
</dbReference>
<name>V4RTX1_9HYPH</name>
<keyword evidence="3" id="KW-0645">Protease</keyword>
<evidence type="ECO:0000256" key="9">
    <source>
        <dbReference type="PIRSR" id="PIRSR611782-1"/>
    </source>
</evidence>
<dbReference type="GO" id="GO:0006508">
    <property type="term" value="P:proteolysis"/>
    <property type="evidence" value="ECO:0007669"/>
    <property type="project" value="UniProtKB-KW"/>
</dbReference>
<dbReference type="MEROPS" id="S01.442"/>
<organism evidence="13 14">
    <name type="scientific">Lutibaculum baratangense AMV1</name>
    <dbReference type="NCBI Taxonomy" id="631454"/>
    <lineage>
        <taxon>Bacteria</taxon>
        <taxon>Pseudomonadati</taxon>
        <taxon>Pseudomonadota</taxon>
        <taxon>Alphaproteobacteria</taxon>
        <taxon>Hyphomicrobiales</taxon>
        <taxon>Tepidamorphaceae</taxon>
        <taxon>Lutibaculum</taxon>
    </lineage>
</organism>